<dbReference type="Pfam" id="PF12680">
    <property type="entry name" value="SnoaL_2"/>
    <property type="match status" value="1"/>
</dbReference>
<feature type="domain" description="SnoaL-like" evidence="1">
    <location>
        <begin position="12"/>
        <end position="125"/>
    </location>
</feature>
<organism evidence="2 3">
    <name type="scientific">Agromyces aurantiacus</name>
    <dbReference type="NCBI Taxonomy" id="165814"/>
    <lineage>
        <taxon>Bacteria</taxon>
        <taxon>Bacillati</taxon>
        <taxon>Actinomycetota</taxon>
        <taxon>Actinomycetes</taxon>
        <taxon>Micrococcales</taxon>
        <taxon>Microbacteriaceae</taxon>
        <taxon>Agromyces</taxon>
    </lineage>
</organism>
<protein>
    <submittedName>
        <fullName evidence="2">Nuclear transport factor 2 family protein</fullName>
    </submittedName>
</protein>
<reference evidence="3" key="1">
    <citation type="journal article" date="2019" name="Int. J. Syst. Evol. Microbiol.">
        <title>The Global Catalogue of Microorganisms (GCM) 10K type strain sequencing project: providing services to taxonomists for standard genome sequencing and annotation.</title>
        <authorList>
            <consortium name="The Broad Institute Genomics Platform"/>
            <consortium name="The Broad Institute Genome Sequencing Center for Infectious Disease"/>
            <person name="Wu L."/>
            <person name="Ma J."/>
        </authorList>
    </citation>
    <scope>NUCLEOTIDE SEQUENCE [LARGE SCALE GENOMIC DNA]</scope>
    <source>
        <strain evidence="3">CGMCC 1.12192</strain>
    </source>
</reference>
<proteinExistence type="predicted"/>
<evidence type="ECO:0000313" key="2">
    <source>
        <dbReference type="EMBL" id="MFC4827849.1"/>
    </source>
</evidence>
<dbReference type="SUPFAM" id="SSF54427">
    <property type="entry name" value="NTF2-like"/>
    <property type="match status" value="1"/>
</dbReference>
<accession>A0ABV9R2X8</accession>
<evidence type="ECO:0000259" key="1">
    <source>
        <dbReference type="Pfam" id="PF12680"/>
    </source>
</evidence>
<dbReference type="Gene3D" id="3.10.450.50">
    <property type="match status" value="1"/>
</dbReference>
<dbReference type="Proteomes" id="UP001595960">
    <property type="component" value="Unassembled WGS sequence"/>
</dbReference>
<gene>
    <name evidence="2" type="ORF">ACFPER_03545</name>
</gene>
<dbReference type="RefSeq" id="WP_204395979.1">
    <property type="nucleotide sequence ID" value="NZ_JAFBBW010000001.1"/>
</dbReference>
<dbReference type="InterPro" id="IPR032710">
    <property type="entry name" value="NTF2-like_dom_sf"/>
</dbReference>
<keyword evidence="3" id="KW-1185">Reference proteome</keyword>
<name>A0ABV9R2X8_9MICO</name>
<evidence type="ECO:0000313" key="3">
    <source>
        <dbReference type="Proteomes" id="UP001595960"/>
    </source>
</evidence>
<comment type="caution">
    <text evidence="2">The sequence shown here is derived from an EMBL/GenBank/DDBJ whole genome shotgun (WGS) entry which is preliminary data.</text>
</comment>
<sequence length="138" mass="15129">MQSEPSVNHATARRLMRALESGTHGEELRSFFHPSVEQVEYPSLVAPTVGRRGLDAMIEASAAGVGLLRSQRYREVRAVESGDDLVLQLEWHAVLAVPLGAVPEGAELHTYSVLSLGFEDGLIRRIEAYDCYDPLPTA</sequence>
<dbReference type="EMBL" id="JBHSJC010000001">
    <property type="protein sequence ID" value="MFC4827849.1"/>
    <property type="molecule type" value="Genomic_DNA"/>
</dbReference>
<dbReference type="InterPro" id="IPR037401">
    <property type="entry name" value="SnoaL-like"/>
</dbReference>